<feature type="domain" description="HTH cro/C1-type" evidence="1">
    <location>
        <begin position="34"/>
        <end position="89"/>
    </location>
</feature>
<dbReference type="OrthoDB" id="129377at2"/>
<accession>A0A1G9TL62</accession>
<dbReference type="STRING" id="1527607.SAMN05428957_106201"/>
<dbReference type="EMBL" id="FNHP01000006">
    <property type="protein sequence ID" value="SDM48441.1"/>
    <property type="molecule type" value="Genomic_DNA"/>
</dbReference>
<evidence type="ECO:0000313" key="2">
    <source>
        <dbReference type="EMBL" id="SDM48441.1"/>
    </source>
</evidence>
<dbReference type="GO" id="GO:0003677">
    <property type="term" value="F:DNA binding"/>
    <property type="evidence" value="ECO:0007669"/>
    <property type="project" value="UniProtKB-KW"/>
</dbReference>
<dbReference type="Pfam" id="PF13744">
    <property type="entry name" value="HTH_37"/>
    <property type="match status" value="1"/>
</dbReference>
<sequence>MTSQQKFSSVWDALEDTPQQAASMRARSKLMMELAEAVRQQDMTQAQAAELFGVTQPRVSDLVRGKVALFSLDALMDMAAAAGMAPSIRVTKPKALRAIRAKRSANVCA</sequence>
<keyword evidence="2" id="KW-0238">DNA-binding</keyword>
<dbReference type="Gene3D" id="1.10.260.40">
    <property type="entry name" value="lambda repressor-like DNA-binding domains"/>
    <property type="match status" value="1"/>
</dbReference>
<organism evidence="2 3">
    <name type="scientific">Oryzisolibacter propanilivorax</name>
    <dbReference type="NCBI Taxonomy" id="1527607"/>
    <lineage>
        <taxon>Bacteria</taxon>
        <taxon>Pseudomonadati</taxon>
        <taxon>Pseudomonadota</taxon>
        <taxon>Betaproteobacteria</taxon>
        <taxon>Burkholderiales</taxon>
        <taxon>Comamonadaceae</taxon>
        <taxon>Oryzisolibacter</taxon>
    </lineage>
</organism>
<keyword evidence="3" id="KW-1185">Reference proteome</keyword>
<proteinExistence type="predicted"/>
<dbReference type="InterPro" id="IPR039554">
    <property type="entry name" value="HigA2-like_HTH"/>
</dbReference>
<dbReference type="Proteomes" id="UP000198552">
    <property type="component" value="Unassembled WGS sequence"/>
</dbReference>
<dbReference type="InterPro" id="IPR001387">
    <property type="entry name" value="Cro/C1-type_HTH"/>
</dbReference>
<dbReference type="CDD" id="cd00093">
    <property type="entry name" value="HTH_XRE"/>
    <property type="match status" value="1"/>
</dbReference>
<evidence type="ECO:0000259" key="1">
    <source>
        <dbReference type="PROSITE" id="PS50943"/>
    </source>
</evidence>
<dbReference type="RefSeq" id="WP_091570367.1">
    <property type="nucleotide sequence ID" value="NZ_FNHP01000006.1"/>
</dbReference>
<dbReference type="PROSITE" id="PS50943">
    <property type="entry name" value="HTH_CROC1"/>
    <property type="match status" value="1"/>
</dbReference>
<reference evidence="3" key="1">
    <citation type="submission" date="2016-10" db="EMBL/GenBank/DDBJ databases">
        <authorList>
            <person name="Varghese N."/>
            <person name="Submissions S."/>
        </authorList>
    </citation>
    <scope>NUCLEOTIDE SEQUENCE [LARGE SCALE GENOMIC DNA]</scope>
    <source>
        <strain evidence="3">EPL6</strain>
    </source>
</reference>
<dbReference type="AlphaFoldDB" id="A0A1G9TL62"/>
<dbReference type="SMART" id="SM00530">
    <property type="entry name" value="HTH_XRE"/>
    <property type="match status" value="1"/>
</dbReference>
<name>A0A1G9TL62_9BURK</name>
<dbReference type="InterPro" id="IPR010982">
    <property type="entry name" value="Lambda_DNA-bd_dom_sf"/>
</dbReference>
<protein>
    <submittedName>
        <fullName evidence="2">Predicted DNA-binding protein, contains XRE-type HTH domain</fullName>
    </submittedName>
</protein>
<evidence type="ECO:0000313" key="3">
    <source>
        <dbReference type="Proteomes" id="UP000198552"/>
    </source>
</evidence>
<gene>
    <name evidence="2" type="ORF">SAMN05428957_106201</name>
</gene>
<dbReference type="SUPFAM" id="SSF47413">
    <property type="entry name" value="lambda repressor-like DNA-binding domains"/>
    <property type="match status" value="1"/>
</dbReference>